<reference evidence="2 3" key="1">
    <citation type="submission" date="2018-07" db="EMBL/GenBank/DDBJ databases">
        <title>Genome sequence of Azospirillum sp. ATCC 49961.</title>
        <authorList>
            <person name="Sant'Anna F.H."/>
            <person name="Baldani J.I."/>
            <person name="Zilli J.E."/>
            <person name="Reis V.M."/>
            <person name="Hartmann A."/>
            <person name="Cruz L."/>
            <person name="de Souza E.M."/>
            <person name="de Oliveira Pedrosa F."/>
            <person name="Passaglia L.M.P."/>
        </authorList>
    </citation>
    <scope>NUCLEOTIDE SEQUENCE [LARGE SCALE GENOMIC DNA]</scope>
    <source>
        <strain evidence="2 3">ATCC 49961</strain>
    </source>
</reference>
<dbReference type="Proteomes" id="UP000480854">
    <property type="component" value="Unassembled WGS sequence"/>
</dbReference>
<feature type="region of interest" description="Disordered" evidence="1">
    <location>
        <begin position="1"/>
        <end position="30"/>
    </location>
</feature>
<proteinExistence type="predicted"/>
<sequence>MDPPKTSTAPTVPDTTSNVAENDNEGETNTVGIFDRKRDEEGEFRAEVANLINIRCEMTSDLFIQDFVKNAKPDYFVDLAKTKLLDELRAGCSAEDAIALAQQTIREAEEKLREQIDAILIEASNKAMASFMKQVDSNKVLNDPTSGKLLQRVLDYRSSSLQERRTALKALQNKSKN</sequence>
<dbReference type="EMBL" id="QOKW01000025">
    <property type="protein sequence ID" value="KAA0677284.1"/>
    <property type="molecule type" value="Genomic_DNA"/>
</dbReference>
<evidence type="ECO:0000256" key="1">
    <source>
        <dbReference type="SAM" id="MobiDB-lite"/>
    </source>
</evidence>
<evidence type="ECO:0000313" key="3">
    <source>
        <dbReference type="Proteomes" id="UP000480854"/>
    </source>
</evidence>
<dbReference type="AlphaFoldDB" id="A0A9W7KPY0"/>
<accession>A0A9W7KPY0</accession>
<gene>
    <name evidence="2" type="ORF">DS843_24355</name>
</gene>
<comment type="caution">
    <text evidence="2">The sequence shown here is derived from an EMBL/GenBank/DDBJ whole genome shotgun (WGS) entry which is preliminary data.</text>
</comment>
<name>A0A9W7KPY0_9PROT</name>
<organism evidence="2 3">
    <name type="scientific">Roseomonas genomospecies 6</name>
    <dbReference type="NCBI Taxonomy" id="214106"/>
    <lineage>
        <taxon>Bacteria</taxon>
        <taxon>Pseudomonadati</taxon>
        <taxon>Pseudomonadota</taxon>
        <taxon>Alphaproteobacteria</taxon>
        <taxon>Acetobacterales</taxon>
        <taxon>Roseomonadaceae</taxon>
        <taxon>Roseomonas</taxon>
    </lineage>
</organism>
<protein>
    <submittedName>
        <fullName evidence="2">Uncharacterized protein</fullName>
    </submittedName>
</protein>
<evidence type="ECO:0000313" key="2">
    <source>
        <dbReference type="EMBL" id="KAA0677284.1"/>
    </source>
</evidence>
<keyword evidence="3" id="KW-1185">Reference proteome</keyword>